<accession>A0A2S2QWP7</accession>
<feature type="transmembrane region" description="Helical" evidence="2">
    <location>
        <begin position="76"/>
        <end position="97"/>
    </location>
</feature>
<protein>
    <submittedName>
        <fullName evidence="3">Uncharacterized protein</fullName>
    </submittedName>
</protein>
<proteinExistence type="predicted"/>
<feature type="transmembrane region" description="Helical" evidence="2">
    <location>
        <begin position="51"/>
        <end position="70"/>
    </location>
</feature>
<name>A0A2S2QWP7_9HEMI</name>
<feature type="region of interest" description="Disordered" evidence="1">
    <location>
        <begin position="1"/>
        <end position="26"/>
    </location>
</feature>
<feature type="compositionally biased region" description="Polar residues" evidence="1">
    <location>
        <begin position="11"/>
        <end position="23"/>
    </location>
</feature>
<gene>
    <name evidence="3" type="ORF">g.2095</name>
</gene>
<feature type="compositionally biased region" description="Basic and acidic residues" evidence="1">
    <location>
        <begin position="1"/>
        <end position="10"/>
    </location>
</feature>
<evidence type="ECO:0000256" key="2">
    <source>
        <dbReference type="SAM" id="Phobius"/>
    </source>
</evidence>
<keyword evidence="2" id="KW-1133">Transmembrane helix</keyword>
<evidence type="ECO:0000256" key="1">
    <source>
        <dbReference type="SAM" id="MobiDB-lite"/>
    </source>
</evidence>
<keyword evidence="2" id="KW-0812">Transmembrane</keyword>
<dbReference type="AlphaFoldDB" id="A0A2S2QWP7"/>
<sequence>MDEIETKRSSPEAQLENNDQLQSYDPPVAKRPIYLYICINVKINSLSRTHLFSETAHQTIILSIFFFFLYMKDYIAVHFFGIILITRISQFINYVFYNTPTALSGNIKYIRLTVD</sequence>
<reference evidence="3" key="1">
    <citation type="submission" date="2018-04" db="EMBL/GenBank/DDBJ databases">
        <title>Transcriptome assembly of Sipha flava.</title>
        <authorList>
            <person name="Scully E.D."/>
            <person name="Geib S.M."/>
            <person name="Palmer N.A."/>
            <person name="Koch K."/>
            <person name="Bradshaw J."/>
            <person name="Heng-Moss T."/>
            <person name="Sarath G."/>
        </authorList>
    </citation>
    <scope>NUCLEOTIDE SEQUENCE</scope>
</reference>
<organism evidence="3">
    <name type="scientific">Sipha flava</name>
    <name type="common">yellow sugarcane aphid</name>
    <dbReference type="NCBI Taxonomy" id="143950"/>
    <lineage>
        <taxon>Eukaryota</taxon>
        <taxon>Metazoa</taxon>
        <taxon>Ecdysozoa</taxon>
        <taxon>Arthropoda</taxon>
        <taxon>Hexapoda</taxon>
        <taxon>Insecta</taxon>
        <taxon>Pterygota</taxon>
        <taxon>Neoptera</taxon>
        <taxon>Paraneoptera</taxon>
        <taxon>Hemiptera</taxon>
        <taxon>Sternorrhyncha</taxon>
        <taxon>Aphidomorpha</taxon>
        <taxon>Aphidoidea</taxon>
        <taxon>Aphididae</taxon>
        <taxon>Sipha</taxon>
    </lineage>
</organism>
<dbReference type="EMBL" id="GGMS01012986">
    <property type="protein sequence ID" value="MBY82189.1"/>
    <property type="molecule type" value="Transcribed_RNA"/>
</dbReference>
<keyword evidence="2" id="KW-0472">Membrane</keyword>
<evidence type="ECO:0000313" key="3">
    <source>
        <dbReference type="EMBL" id="MBY82189.1"/>
    </source>
</evidence>